<comment type="caution">
    <text evidence="1">The sequence shown here is derived from an EMBL/GenBank/DDBJ whole genome shotgun (WGS) entry which is preliminary data.</text>
</comment>
<evidence type="ECO:0000313" key="1">
    <source>
        <dbReference type="EMBL" id="KAI9921781.1"/>
    </source>
</evidence>
<accession>A0ACC0WUZ2</accession>
<name>A0ACC0WUZ2_9STRA</name>
<evidence type="ECO:0000313" key="2">
    <source>
        <dbReference type="Proteomes" id="UP001163321"/>
    </source>
</evidence>
<protein>
    <submittedName>
        <fullName evidence="1">Uncharacterized protein</fullName>
    </submittedName>
</protein>
<reference evidence="1 2" key="1">
    <citation type="journal article" date="2022" name="bioRxiv">
        <title>The genome of the oomycete Peronosclerospora sorghi, a cosmopolitan pathogen of maize and sorghum, is inflated with dispersed pseudogenes.</title>
        <authorList>
            <person name="Fletcher K."/>
            <person name="Martin F."/>
            <person name="Isakeit T."/>
            <person name="Cavanaugh K."/>
            <person name="Magill C."/>
            <person name="Michelmore R."/>
        </authorList>
    </citation>
    <scope>NUCLEOTIDE SEQUENCE [LARGE SCALE GENOMIC DNA]</scope>
    <source>
        <strain evidence="1">P6</strain>
    </source>
</reference>
<dbReference type="EMBL" id="CM047580">
    <property type="protein sequence ID" value="KAI9921781.1"/>
    <property type="molecule type" value="Genomic_DNA"/>
</dbReference>
<proteinExistence type="predicted"/>
<organism evidence="1 2">
    <name type="scientific">Peronosclerospora sorghi</name>
    <dbReference type="NCBI Taxonomy" id="230839"/>
    <lineage>
        <taxon>Eukaryota</taxon>
        <taxon>Sar</taxon>
        <taxon>Stramenopiles</taxon>
        <taxon>Oomycota</taxon>
        <taxon>Peronosporomycetes</taxon>
        <taxon>Peronosporales</taxon>
        <taxon>Peronosporaceae</taxon>
        <taxon>Peronosclerospora</taxon>
    </lineage>
</organism>
<gene>
    <name evidence="1" type="ORF">PsorP6_002065</name>
</gene>
<sequence>MLVEHRMRSRERGHEQELACCEQEASKQRKLMYQLEKDREKYDSDSQSSVSWRDKAKAAKQLYEAFVQESYRGSDEVAEMKHTVKILTRRGYIALVNEYYYHQKWKRKKKCTRSR</sequence>
<dbReference type="Proteomes" id="UP001163321">
    <property type="component" value="Chromosome 1"/>
</dbReference>
<keyword evidence="2" id="KW-1185">Reference proteome</keyword>